<reference evidence="3" key="1">
    <citation type="journal article" date="2013" name="New Phytol.">
        <title>Comparative genomic and transcriptomic analyses reveal the hemibiotrophic stage shift of Colletotrichum fungi.</title>
        <authorList>
            <person name="Gan P."/>
            <person name="Ikeda K."/>
            <person name="Irieda H."/>
            <person name="Narusaka M."/>
            <person name="O'Connell R.J."/>
            <person name="Narusaka Y."/>
            <person name="Takano Y."/>
            <person name="Kubo Y."/>
            <person name="Shirasu K."/>
        </authorList>
    </citation>
    <scope>NUCLEOTIDE SEQUENCE [LARGE SCALE GENOMIC DNA]</scope>
    <source>
        <strain evidence="3">104-T / ATCC 96160 / CBS 514.97 / LARS 414 / MAFF 240422</strain>
    </source>
</reference>
<evidence type="ECO:0000256" key="1">
    <source>
        <dbReference type="ARBA" id="ARBA00038414"/>
    </source>
</evidence>
<accession>A0A484FBT8</accession>
<sequence>MVGPFPHRLKAPTRPFGWMGPLNFSSHKRVKMATRLLRRNVRILVINPNSSEDMTRGMERAIQGMPLHDDLEIHTYTAPAASPASINDDADIQLSTEVVLEHITSNVNLQDYDGVLVACYSVHSLVEELSRLYHDSLVVTGIFEASILTATSLLPQTGVPSSKWGVVTTGEFWEKHLSHGVRAYLGQGEQSENGKFGGVTSTGLTAGDFHHVSATEVKSRLDQATQRLLKSGNVRCVVMGCAGMAGLEEIIRSTAVDVYGQDMGSRISVVDGVKAGILQIEQTVRSRRLFQAGAR</sequence>
<comment type="similarity">
    <text evidence="1">Belongs to the HyuE racemase family.</text>
</comment>
<evidence type="ECO:0008006" key="4">
    <source>
        <dbReference type="Google" id="ProtNLM"/>
    </source>
</evidence>
<dbReference type="EMBL" id="AMCV02000038">
    <property type="protein sequence ID" value="TDZ15809.1"/>
    <property type="molecule type" value="Genomic_DNA"/>
</dbReference>
<dbReference type="STRING" id="1213857.A0A484FBT8"/>
<gene>
    <name evidence="2" type="ORF">Cob_v011233</name>
</gene>
<reference evidence="3" key="2">
    <citation type="journal article" date="2019" name="Mol. Plant Microbe Interact.">
        <title>Genome sequence resources for four phytopathogenic fungi from the Colletotrichum orbiculare species complex.</title>
        <authorList>
            <person name="Gan P."/>
            <person name="Tsushima A."/>
            <person name="Narusaka M."/>
            <person name="Narusaka Y."/>
            <person name="Takano Y."/>
            <person name="Kubo Y."/>
            <person name="Shirasu K."/>
        </authorList>
    </citation>
    <scope>GENOME REANNOTATION</scope>
    <source>
        <strain evidence="3">104-T / ATCC 96160 / CBS 514.97 / LARS 414 / MAFF 240422</strain>
    </source>
</reference>
<dbReference type="GO" id="GO:0047661">
    <property type="term" value="F:amino-acid racemase activity"/>
    <property type="evidence" value="ECO:0007669"/>
    <property type="project" value="InterPro"/>
</dbReference>
<dbReference type="PANTHER" id="PTHR28047">
    <property type="entry name" value="PROTEIN DCG1"/>
    <property type="match status" value="1"/>
</dbReference>
<protein>
    <recommendedName>
        <fullName evidence="4">Hydantoin racemase</fullName>
    </recommendedName>
</protein>
<dbReference type="Proteomes" id="UP000014480">
    <property type="component" value="Unassembled WGS sequence"/>
</dbReference>
<dbReference type="InterPro" id="IPR015942">
    <property type="entry name" value="Asp/Glu/hydantoin_racemase"/>
</dbReference>
<dbReference type="Pfam" id="PF01177">
    <property type="entry name" value="Asp_Glu_race"/>
    <property type="match status" value="1"/>
</dbReference>
<organism evidence="2 3">
    <name type="scientific">Colletotrichum orbiculare (strain 104-T / ATCC 96160 / CBS 514.97 / LARS 414 / MAFF 240422)</name>
    <name type="common">Cucumber anthracnose fungus</name>
    <name type="synonym">Colletotrichum lagenarium</name>
    <dbReference type="NCBI Taxonomy" id="1213857"/>
    <lineage>
        <taxon>Eukaryota</taxon>
        <taxon>Fungi</taxon>
        <taxon>Dikarya</taxon>
        <taxon>Ascomycota</taxon>
        <taxon>Pezizomycotina</taxon>
        <taxon>Sordariomycetes</taxon>
        <taxon>Hypocreomycetidae</taxon>
        <taxon>Glomerellales</taxon>
        <taxon>Glomerellaceae</taxon>
        <taxon>Colletotrichum</taxon>
        <taxon>Colletotrichum orbiculare species complex</taxon>
    </lineage>
</organism>
<evidence type="ECO:0000313" key="2">
    <source>
        <dbReference type="EMBL" id="TDZ15809.1"/>
    </source>
</evidence>
<name>A0A484FBT8_COLOR</name>
<dbReference type="PANTHER" id="PTHR28047:SF5">
    <property type="entry name" value="PROTEIN DCG1"/>
    <property type="match status" value="1"/>
</dbReference>
<dbReference type="InterPro" id="IPR053714">
    <property type="entry name" value="Iso_Racemase_Enz_sf"/>
</dbReference>
<evidence type="ECO:0000313" key="3">
    <source>
        <dbReference type="Proteomes" id="UP000014480"/>
    </source>
</evidence>
<dbReference type="Gene3D" id="3.40.50.12500">
    <property type="match status" value="1"/>
</dbReference>
<dbReference type="InterPro" id="IPR052186">
    <property type="entry name" value="Hydantoin_racemase-like"/>
</dbReference>
<dbReference type="OrthoDB" id="412018at2759"/>
<dbReference type="AlphaFoldDB" id="A0A484FBT8"/>
<keyword evidence="3" id="KW-1185">Reference proteome</keyword>
<proteinExistence type="inferred from homology"/>
<comment type="caution">
    <text evidence="2">The sequence shown here is derived from an EMBL/GenBank/DDBJ whole genome shotgun (WGS) entry which is preliminary data.</text>
</comment>